<dbReference type="OrthoDB" id="9786619at2"/>
<dbReference type="GO" id="GO:0051907">
    <property type="term" value="F:S-(hydroxymethyl)glutathione synthase activity"/>
    <property type="evidence" value="ECO:0007669"/>
    <property type="project" value="UniProtKB-EC"/>
</dbReference>
<comment type="similarity">
    <text evidence="1">Belongs to the Gfa family.</text>
</comment>
<sequence length="141" mass="15910">MSKPSSYKGRCLCGQIQYEVDHIEPQMGHCHCSMCRKFHGAAFATFGEAKAENFRLTKGEDKLKVYVAENGTKRTFCENCGSSLLFEPSTSDGSLVEFTLGTLESDIPLKPDVHIFKKYKAQWYDITDELPQFDEGRLSNP</sequence>
<dbReference type="Gene3D" id="3.90.1590.10">
    <property type="entry name" value="glutathione-dependent formaldehyde- activating enzyme (gfa)"/>
    <property type="match status" value="1"/>
</dbReference>
<protein>
    <submittedName>
        <fullName evidence="6">Putative glutathione-dependent formaldehyde-activating enzyme</fullName>
        <ecNumber evidence="6">4.4.1.22</ecNumber>
    </submittedName>
</protein>
<dbReference type="AlphaFoldDB" id="A0A128F7P3"/>
<evidence type="ECO:0000259" key="5">
    <source>
        <dbReference type="PROSITE" id="PS51891"/>
    </source>
</evidence>
<dbReference type="EMBL" id="FIZX01000002">
    <property type="protein sequence ID" value="CZF82321.1"/>
    <property type="molecule type" value="Genomic_DNA"/>
</dbReference>
<evidence type="ECO:0000256" key="3">
    <source>
        <dbReference type="ARBA" id="ARBA00022833"/>
    </source>
</evidence>
<keyword evidence="3" id="KW-0862">Zinc</keyword>
<dbReference type="GO" id="GO:0046872">
    <property type="term" value="F:metal ion binding"/>
    <property type="evidence" value="ECO:0007669"/>
    <property type="project" value="UniProtKB-KW"/>
</dbReference>
<evidence type="ECO:0000256" key="4">
    <source>
        <dbReference type="ARBA" id="ARBA00023239"/>
    </source>
</evidence>
<evidence type="ECO:0000256" key="2">
    <source>
        <dbReference type="ARBA" id="ARBA00022723"/>
    </source>
</evidence>
<dbReference type="RefSeq" id="WP_062664559.1">
    <property type="nucleotide sequence ID" value="NZ_FIZX01000002.1"/>
</dbReference>
<accession>A0A128F7P3</accession>
<dbReference type="InterPro" id="IPR006913">
    <property type="entry name" value="CENP-V/GFA"/>
</dbReference>
<evidence type="ECO:0000313" key="7">
    <source>
        <dbReference type="Proteomes" id="UP000071641"/>
    </source>
</evidence>
<dbReference type="PANTHER" id="PTHR33337">
    <property type="entry name" value="GFA DOMAIN-CONTAINING PROTEIN"/>
    <property type="match status" value="1"/>
</dbReference>
<dbReference type="EC" id="4.4.1.22" evidence="6"/>
<reference evidence="7" key="1">
    <citation type="submission" date="2016-02" db="EMBL/GenBank/DDBJ databases">
        <authorList>
            <person name="Rodrigo-Torres Lidia"/>
            <person name="Arahal R.David."/>
        </authorList>
    </citation>
    <scope>NUCLEOTIDE SEQUENCE [LARGE SCALE GENOMIC DNA]</scope>
    <source>
        <strain evidence="7">CECT 9029</strain>
    </source>
</reference>
<dbReference type="Proteomes" id="UP000071641">
    <property type="component" value="Unassembled WGS sequence"/>
</dbReference>
<dbReference type="Pfam" id="PF04828">
    <property type="entry name" value="GFA"/>
    <property type="match status" value="1"/>
</dbReference>
<keyword evidence="2" id="KW-0479">Metal-binding</keyword>
<dbReference type="InterPro" id="IPR011057">
    <property type="entry name" value="Mss4-like_sf"/>
</dbReference>
<evidence type="ECO:0000313" key="6">
    <source>
        <dbReference type="EMBL" id="CZF82321.1"/>
    </source>
</evidence>
<name>A0A128F7P3_9GAMM</name>
<organism evidence="6 7">
    <name type="scientific">Grimontia celer</name>
    <dbReference type="NCBI Taxonomy" id="1796497"/>
    <lineage>
        <taxon>Bacteria</taxon>
        <taxon>Pseudomonadati</taxon>
        <taxon>Pseudomonadota</taxon>
        <taxon>Gammaproteobacteria</taxon>
        <taxon>Vibrionales</taxon>
        <taxon>Vibrionaceae</taxon>
        <taxon>Grimontia</taxon>
    </lineage>
</organism>
<dbReference type="PROSITE" id="PS51891">
    <property type="entry name" value="CENP_V_GFA"/>
    <property type="match status" value="1"/>
</dbReference>
<gene>
    <name evidence="6" type="ORF">GCE9029_03157</name>
</gene>
<keyword evidence="4 6" id="KW-0456">Lyase</keyword>
<dbReference type="STRING" id="1796497.GCE9029_03157"/>
<dbReference type="PANTHER" id="PTHR33337:SF40">
    <property type="entry name" value="CENP-V_GFA DOMAIN-CONTAINING PROTEIN-RELATED"/>
    <property type="match status" value="1"/>
</dbReference>
<dbReference type="SUPFAM" id="SSF51316">
    <property type="entry name" value="Mss4-like"/>
    <property type="match status" value="1"/>
</dbReference>
<keyword evidence="7" id="KW-1185">Reference proteome</keyword>
<proteinExistence type="inferred from homology"/>
<evidence type="ECO:0000256" key="1">
    <source>
        <dbReference type="ARBA" id="ARBA00005495"/>
    </source>
</evidence>
<feature type="domain" description="CENP-V/GFA" evidence="5">
    <location>
        <begin position="7"/>
        <end position="125"/>
    </location>
</feature>